<dbReference type="Gene3D" id="3.40.50.2000">
    <property type="entry name" value="Glycogen Phosphorylase B"/>
    <property type="match status" value="2"/>
</dbReference>
<gene>
    <name evidence="3" type="ORF">QQ91_0005120</name>
</gene>
<dbReference type="InterPro" id="IPR002201">
    <property type="entry name" value="Glyco_trans_9"/>
</dbReference>
<evidence type="ECO:0000256" key="2">
    <source>
        <dbReference type="ARBA" id="ARBA00022679"/>
    </source>
</evidence>
<dbReference type="AlphaFoldDB" id="A0ABD4T150"/>
<proteinExistence type="predicted"/>
<dbReference type="SUPFAM" id="SSF53756">
    <property type="entry name" value="UDP-Glycosyltransferase/glycogen phosphorylase"/>
    <property type="match status" value="1"/>
</dbReference>
<evidence type="ECO:0000313" key="4">
    <source>
        <dbReference type="Proteomes" id="UP000031561"/>
    </source>
</evidence>
<organism evidence="3 4">
    <name type="scientific">Lyngbya confervoides BDU141951</name>
    <dbReference type="NCBI Taxonomy" id="1574623"/>
    <lineage>
        <taxon>Bacteria</taxon>
        <taxon>Bacillati</taxon>
        <taxon>Cyanobacteriota</taxon>
        <taxon>Cyanophyceae</taxon>
        <taxon>Oscillatoriophycideae</taxon>
        <taxon>Oscillatoriales</taxon>
        <taxon>Microcoleaceae</taxon>
        <taxon>Lyngbya</taxon>
    </lineage>
</organism>
<evidence type="ECO:0008006" key="5">
    <source>
        <dbReference type="Google" id="ProtNLM"/>
    </source>
</evidence>
<name>A0ABD4T150_9CYAN</name>
<comment type="caution">
    <text evidence="3">The sequence shown here is derived from an EMBL/GenBank/DDBJ whole genome shotgun (WGS) entry which is preliminary data.</text>
</comment>
<dbReference type="GO" id="GO:0016757">
    <property type="term" value="F:glycosyltransferase activity"/>
    <property type="evidence" value="ECO:0007669"/>
    <property type="project" value="UniProtKB-KW"/>
</dbReference>
<dbReference type="PANTHER" id="PTHR30160">
    <property type="entry name" value="TETRAACYLDISACCHARIDE 4'-KINASE-RELATED"/>
    <property type="match status" value="1"/>
</dbReference>
<dbReference type="RefSeq" id="WP_166280726.1">
    <property type="nucleotide sequence ID" value="NZ_JTHE03000034.1"/>
</dbReference>
<keyword evidence="4" id="KW-1185">Reference proteome</keyword>
<dbReference type="Pfam" id="PF01075">
    <property type="entry name" value="Glyco_transf_9"/>
    <property type="match status" value="1"/>
</dbReference>
<dbReference type="Proteomes" id="UP000031561">
    <property type="component" value="Unassembled WGS sequence"/>
</dbReference>
<dbReference type="EMBL" id="JTHE03000034">
    <property type="protein sequence ID" value="MCM1982208.1"/>
    <property type="molecule type" value="Genomic_DNA"/>
</dbReference>
<dbReference type="PANTHER" id="PTHR30160:SF7">
    <property type="entry name" value="ADP-HEPTOSE--LPS HEPTOSYLTRANSFERASE 2"/>
    <property type="match status" value="1"/>
</dbReference>
<protein>
    <recommendedName>
        <fullName evidence="5">Glycosyltransferase</fullName>
    </recommendedName>
</protein>
<accession>A0ABD4T150</accession>
<dbReference type="InterPro" id="IPR051199">
    <property type="entry name" value="LPS_LOS_Heptosyltrfase"/>
</dbReference>
<evidence type="ECO:0000313" key="3">
    <source>
        <dbReference type="EMBL" id="MCM1982208.1"/>
    </source>
</evidence>
<keyword evidence="2" id="KW-0808">Transferase</keyword>
<sequence>MTRLLALLPGGLTEQLLFFPTLETLSKTVDQIDVVVVPQVKAVYQLLPGIHRVISFDFDHRKGLADWSNLFGIVREPEYDVALTPSQDGSLRFFLWLLGIPRRIGYDGGWGTFWLTETVAHAPQQSLQSKQEALLRCLGASLSLSPLRLRYTEADRQWQQRAAGDRPYGVLYEGSAPHQSPQAYPLENWRAVVDGLRDRYPQINLVLLQDDQNQSWVSDLRNQVQELTVLTPQSLGQATALMDHAQWVISTDHPPLYLGVGTQPAVVGLFGPTHPDLKIPHRDRCWGLRADSGNLADIPPIQIIEQLS</sequence>
<reference evidence="3 4" key="1">
    <citation type="journal article" date="2015" name="Genome Announc.">
        <title>Draft Genome Sequence of Filamentous Marine Cyanobacterium Lyngbya confervoides Strain BDU141951.</title>
        <authorList>
            <person name="Chandrababunaidu M.M."/>
            <person name="Sen D."/>
            <person name="Tripathy S."/>
        </authorList>
    </citation>
    <scope>NUCLEOTIDE SEQUENCE [LARGE SCALE GENOMIC DNA]</scope>
    <source>
        <strain evidence="3 4">BDU141951</strain>
    </source>
</reference>
<evidence type="ECO:0000256" key="1">
    <source>
        <dbReference type="ARBA" id="ARBA00022676"/>
    </source>
</evidence>
<keyword evidence="1" id="KW-0328">Glycosyltransferase</keyword>